<organism evidence="1 2">
    <name type="scientific">Meloidogyne enterolobii</name>
    <name type="common">Root-knot nematode worm</name>
    <name type="synonym">Meloidogyne mayaguensis</name>
    <dbReference type="NCBI Taxonomy" id="390850"/>
    <lineage>
        <taxon>Eukaryota</taxon>
        <taxon>Metazoa</taxon>
        <taxon>Ecdysozoa</taxon>
        <taxon>Nematoda</taxon>
        <taxon>Chromadorea</taxon>
        <taxon>Rhabditida</taxon>
        <taxon>Tylenchina</taxon>
        <taxon>Tylenchomorpha</taxon>
        <taxon>Tylenchoidea</taxon>
        <taxon>Meloidogynidae</taxon>
        <taxon>Meloidogyninae</taxon>
        <taxon>Meloidogyne</taxon>
    </lineage>
</organism>
<dbReference type="EMBL" id="CAVMJV010000035">
    <property type="protein sequence ID" value="CAK5078212.1"/>
    <property type="molecule type" value="Genomic_DNA"/>
</dbReference>
<gene>
    <name evidence="1" type="ORF">MENTE1834_LOCUS25256</name>
</gene>
<dbReference type="Proteomes" id="UP001497535">
    <property type="component" value="Unassembled WGS sequence"/>
</dbReference>
<protein>
    <submittedName>
        <fullName evidence="1">Uncharacterized protein</fullName>
    </submittedName>
</protein>
<accession>A0ACB0ZGM8</accession>
<evidence type="ECO:0000313" key="2">
    <source>
        <dbReference type="Proteomes" id="UP001497535"/>
    </source>
</evidence>
<keyword evidence="2" id="KW-1185">Reference proteome</keyword>
<proteinExistence type="predicted"/>
<reference evidence="1" key="1">
    <citation type="submission" date="2023-11" db="EMBL/GenBank/DDBJ databases">
        <authorList>
            <person name="Poullet M."/>
        </authorList>
    </citation>
    <scope>NUCLEOTIDE SEQUENCE</scope>
    <source>
        <strain evidence="1">E1834</strain>
    </source>
</reference>
<name>A0ACB0ZGM8_MELEN</name>
<evidence type="ECO:0000313" key="1">
    <source>
        <dbReference type="EMBL" id="CAK5078212.1"/>
    </source>
</evidence>
<comment type="caution">
    <text evidence="1">The sequence shown here is derived from an EMBL/GenBank/DDBJ whole genome shotgun (WGS) entry which is preliminary data.</text>
</comment>
<sequence length="89" mass="10074">MKNLIIILILISVFFEISFGQGGSVPQLCFQNSQIGTFCGNNRRSVTRWHFVARENACRSFNFNGCNGNCNNFLSQQTCEFACKVKKLI</sequence>